<dbReference type="Gene3D" id="1.10.720.30">
    <property type="entry name" value="SAP domain"/>
    <property type="match status" value="1"/>
</dbReference>
<evidence type="ECO:0000313" key="3">
    <source>
        <dbReference type="Proteomes" id="UP000198853"/>
    </source>
</evidence>
<dbReference type="Gene3D" id="3.40.91.30">
    <property type="match status" value="1"/>
</dbReference>
<dbReference type="EMBL" id="FNEN01000006">
    <property type="protein sequence ID" value="SDI80999.1"/>
    <property type="molecule type" value="Genomic_DNA"/>
</dbReference>
<protein>
    <submittedName>
        <fullName evidence="2">SAP domain-containing protein</fullName>
    </submittedName>
</protein>
<dbReference type="InterPro" id="IPR036361">
    <property type="entry name" value="SAP_dom_sf"/>
</dbReference>
<dbReference type="InterPro" id="IPR003034">
    <property type="entry name" value="SAP_dom"/>
</dbReference>
<dbReference type="SMART" id="SM00513">
    <property type="entry name" value="SAP"/>
    <property type="match status" value="1"/>
</dbReference>
<dbReference type="SUPFAM" id="SSF68906">
    <property type="entry name" value="SAP domain"/>
    <property type="match status" value="1"/>
</dbReference>
<evidence type="ECO:0000259" key="1">
    <source>
        <dbReference type="PROSITE" id="PS50800"/>
    </source>
</evidence>
<evidence type="ECO:0000313" key="2">
    <source>
        <dbReference type="EMBL" id="SDI80999.1"/>
    </source>
</evidence>
<reference evidence="2 3" key="1">
    <citation type="submission" date="2016-10" db="EMBL/GenBank/DDBJ databases">
        <authorList>
            <person name="de Groot N.N."/>
        </authorList>
    </citation>
    <scope>NUCLEOTIDE SEQUENCE [LARGE SCALE GENOMIC DNA]</scope>
    <source>
        <strain evidence="2 3">DSM 21771</strain>
    </source>
</reference>
<dbReference type="Pfam" id="PF02037">
    <property type="entry name" value="SAP"/>
    <property type="match status" value="1"/>
</dbReference>
<dbReference type="AlphaFoldDB" id="A0A1G8NL61"/>
<keyword evidence="3" id="KW-1185">Reference proteome</keyword>
<name>A0A1G8NL61_9BACI</name>
<accession>A0A1G8NL61</accession>
<dbReference type="PROSITE" id="PS50800">
    <property type="entry name" value="SAP"/>
    <property type="match status" value="1"/>
</dbReference>
<organism evidence="2 3">
    <name type="scientific">Natribacillus halophilus</name>
    <dbReference type="NCBI Taxonomy" id="549003"/>
    <lineage>
        <taxon>Bacteria</taxon>
        <taxon>Bacillati</taxon>
        <taxon>Bacillota</taxon>
        <taxon>Bacilli</taxon>
        <taxon>Bacillales</taxon>
        <taxon>Bacillaceae</taxon>
        <taxon>Natribacillus</taxon>
    </lineage>
</organism>
<dbReference type="RefSeq" id="WP_176764682.1">
    <property type="nucleotide sequence ID" value="NZ_FNEN01000006.1"/>
</dbReference>
<gene>
    <name evidence="2" type="ORF">SAMN04488123_106138</name>
</gene>
<sequence length="507" mass="59196">MHLQEVLPKMTKMYLTRTVDSFLKDVKLSDEDDMRDIIIKNIDEFKNQERVKRNLNFRTTDRDTTLLNRLILKCLLGSENYILSDKKLHEDVLALQTQLLEDSQDESYITAKIDKTAMKVYTAVLETAWAKDEALNAHEINILYTLRDEFELTIWDHYLMESRMGRFPQKGNKLHSARHIDHSLKDLQLRGLLLRFKTDATTYYIIPSDIVRVVRYEMGEELRNETYRQLLDHLNVVQLKSILASMEINSSGKKDNLIERILKYDIVPSQALAHLSNPELTQYLRTLEGVNVSGPKDEKIQNIIDYYENVTVRVDSDPTDERSIYYDFFEELASRNYKSLRANKVIDKDVNVEKYFEEATRYLFEKKLGLQLEEMPGSKHADGKIKLDAKTSLLWDNKSTEKPYAFPEDHVEQFLGYIRSEKTKASIFLIIASDFTPEAVNQAQKLKVFSEDDTGVALIKAEDLKFVAENWQDYSGQKKPSFDLQVFNLTQVLDRKLLANRMEWVIK</sequence>
<feature type="domain" description="SAP" evidence="1">
    <location>
        <begin position="231"/>
        <end position="265"/>
    </location>
</feature>
<dbReference type="Proteomes" id="UP000198853">
    <property type="component" value="Unassembled WGS sequence"/>
</dbReference>
<proteinExistence type="predicted"/>